<evidence type="ECO:0000259" key="1">
    <source>
        <dbReference type="Pfam" id="PF13356"/>
    </source>
</evidence>
<accession>A0ABS1TLR4</accession>
<sequence>MKKVNFTAERVTNFKCESGKKQSIFWDGKTPGLGLRVTSTGAKSYIFETRLHGKTLRVTIGDVRTWSIVRAQAEAT</sequence>
<feature type="domain" description="Integrase DNA-binding" evidence="1">
    <location>
        <begin position="6"/>
        <end position="75"/>
    </location>
</feature>
<dbReference type="InterPro" id="IPR025166">
    <property type="entry name" value="Integrase_DNA_bind_dom"/>
</dbReference>
<keyword evidence="3" id="KW-1185">Reference proteome</keyword>
<dbReference type="EMBL" id="JAESWB010000057">
    <property type="protein sequence ID" value="MBL4951704.1"/>
    <property type="molecule type" value="Genomic_DNA"/>
</dbReference>
<feature type="non-terminal residue" evidence="2">
    <location>
        <position position="76"/>
    </location>
</feature>
<evidence type="ECO:0000313" key="3">
    <source>
        <dbReference type="Proteomes" id="UP000623967"/>
    </source>
</evidence>
<protein>
    <submittedName>
        <fullName evidence="2">DUF4102 domain-containing protein</fullName>
    </submittedName>
</protein>
<dbReference type="Proteomes" id="UP000623967">
    <property type="component" value="Unassembled WGS sequence"/>
</dbReference>
<evidence type="ECO:0000313" key="2">
    <source>
        <dbReference type="EMBL" id="MBL4951704.1"/>
    </source>
</evidence>
<reference evidence="2 3" key="1">
    <citation type="submission" date="2021-01" db="EMBL/GenBank/DDBJ databases">
        <title>Genome public.</title>
        <authorList>
            <person name="Liu C."/>
            <person name="Sun Q."/>
        </authorList>
    </citation>
    <scope>NUCLEOTIDE SEQUENCE [LARGE SCALE GENOMIC DNA]</scope>
    <source>
        <strain evidence="2 3">YIM B02564</strain>
    </source>
</reference>
<comment type="caution">
    <text evidence="2">The sequence shown here is derived from an EMBL/GenBank/DDBJ whole genome shotgun (WGS) entry which is preliminary data.</text>
</comment>
<dbReference type="InterPro" id="IPR038488">
    <property type="entry name" value="Integrase_DNA-bd_sf"/>
</dbReference>
<name>A0ABS1TLR4_9BACI</name>
<dbReference type="Pfam" id="PF13356">
    <property type="entry name" value="Arm-DNA-bind_3"/>
    <property type="match status" value="1"/>
</dbReference>
<proteinExistence type="predicted"/>
<dbReference type="RefSeq" id="WP_202652996.1">
    <property type="nucleotide sequence ID" value="NZ_JAESWB010000057.1"/>
</dbReference>
<gene>
    <name evidence="2" type="ORF">JK635_05555</name>
</gene>
<organism evidence="2 3">
    <name type="scientific">Neobacillus paridis</name>
    <dbReference type="NCBI Taxonomy" id="2803862"/>
    <lineage>
        <taxon>Bacteria</taxon>
        <taxon>Bacillati</taxon>
        <taxon>Bacillota</taxon>
        <taxon>Bacilli</taxon>
        <taxon>Bacillales</taxon>
        <taxon>Bacillaceae</taxon>
        <taxon>Neobacillus</taxon>
    </lineage>
</organism>
<dbReference type="Gene3D" id="3.30.160.390">
    <property type="entry name" value="Integrase, DNA-binding domain"/>
    <property type="match status" value="1"/>
</dbReference>